<dbReference type="Proteomes" id="UP000717515">
    <property type="component" value="Unassembled WGS sequence"/>
</dbReference>
<feature type="compositionally biased region" description="Low complexity" evidence="2">
    <location>
        <begin position="537"/>
        <end position="567"/>
    </location>
</feature>
<evidence type="ECO:0000256" key="1">
    <source>
        <dbReference type="SAM" id="Coils"/>
    </source>
</evidence>
<comment type="caution">
    <text evidence="3">The sequence shown here is derived from an EMBL/GenBank/DDBJ whole genome shotgun (WGS) entry which is preliminary data.</text>
</comment>
<name>A0A9P8A3J0_MORAP</name>
<gene>
    <name evidence="3" type="ORF">KVV02_007567</name>
</gene>
<reference evidence="3" key="1">
    <citation type="submission" date="2021-07" db="EMBL/GenBank/DDBJ databases">
        <title>Draft genome of Mortierella alpina, strain LL118, isolated from an aspen leaf litter sample.</title>
        <authorList>
            <person name="Yang S."/>
            <person name="Vinatzer B.A."/>
        </authorList>
    </citation>
    <scope>NUCLEOTIDE SEQUENCE</scope>
    <source>
        <strain evidence="3">LL118</strain>
    </source>
</reference>
<dbReference type="AlphaFoldDB" id="A0A9P8A3J0"/>
<feature type="region of interest" description="Disordered" evidence="2">
    <location>
        <begin position="1"/>
        <end position="76"/>
    </location>
</feature>
<feature type="compositionally biased region" description="Low complexity" evidence="2">
    <location>
        <begin position="10"/>
        <end position="43"/>
    </location>
</feature>
<accession>A0A9P8A3J0</accession>
<keyword evidence="1" id="KW-0175">Coiled coil</keyword>
<organism evidence="3 4">
    <name type="scientific">Mortierella alpina</name>
    <name type="common">Oleaginous fungus</name>
    <name type="synonym">Mortierella renispora</name>
    <dbReference type="NCBI Taxonomy" id="64518"/>
    <lineage>
        <taxon>Eukaryota</taxon>
        <taxon>Fungi</taxon>
        <taxon>Fungi incertae sedis</taxon>
        <taxon>Mucoromycota</taxon>
        <taxon>Mortierellomycotina</taxon>
        <taxon>Mortierellomycetes</taxon>
        <taxon>Mortierellales</taxon>
        <taxon>Mortierellaceae</taxon>
        <taxon>Mortierella</taxon>
    </lineage>
</organism>
<dbReference type="EMBL" id="JAIFTL010000160">
    <property type="protein sequence ID" value="KAG9322185.1"/>
    <property type="molecule type" value="Genomic_DNA"/>
</dbReference>
<protein>
    <submittedName>
        <fullName evidence="3">Uncharacterized protein</fullName>
    </submittedName>
</protein>
<feature type="region of interest" description="Disordered" evidence="2">
    <location>
        <begin position="626"/>
        <end position="649"/>
    </location>
</feature>
<feature type="coiled-coil region" evidence="1">
    <location>
        <begin position="256"/>
        <end position="297"/>
    </location>
</feature>
<feature type="region of interest" description="Disordered" evidence="2">
    <location>
        <begin position="477"/>
        <end position="505"/>
    </location>
</feature>
<feature type="compositionally biased region" description="Polar residues" evidence="2">
    <location>
        <begin position="520"/>
        <end position="532"/>
    </location>
</feature>
<proteinExistence type="predicted"/>
<evidence type="ECO:0000256" key="2">
    <source>
        <dbReference type="SAM" id="MobiDB-lite"/>
    </source>
</evidence>
<evidence type="ECO:0000313" key="4">
    <source>
        <dbReference type="Proteomes" id="UP000717515"/>
    </source>
</evidence>
<feature type="region of interest" description="Disordered" evidence="2">
    <location>
        <begin position="520"/>
        <end position="567"/>
    </location>
</feature>
<evidence type="ECO:0000313" key="3">
    <source>
        <dbReference type="EMBL" id="KAG9322185.1"/>
    </source>
</evidence>
<feature type="compositionally biased region" description="Basic and acidic residues" evidence="2">
    <location>
        <begin position="63"/>
        <end position="73"/>
    </location>
</feature>
<sequence>MLGSHGKSASYNNSNGSGRDSGDSRASNYSNSSNNSSNPRSVSARLSTGMMPYFIPPPPPSARDQRGACHESGDALDLMTPPMSPTEHSFGFGSTIEGRLAASSSSSTLHPYDLPFPPNDLQLPHQVEIPNVPVLGSLASPTTTGSLSTAGSISGISPRPVSFHWDDYREFEDDDDDEDDDVEVRHHNRRGWSEHGGSLTGEREDSARYSYSTAASKSTYHRQFEGHHSLARRSSFGGHADEDKYDSLRHGIGLNVSDVSEELAKARSQMNRATRAMKSMEQELEAMQLSIDESKASSATARSAIEENYWRLECLALTLEKDRQDTHKQLQAVGRECSEASSMLSEAEGCAAVGCVTNWEVRIDWLERRVDNTSEYVSELVLSEQECMSFIKMIIQQNRRYAMPAISRATERNIRLMAPPKLKEISHPSNLADIEPQVPMPRLQSHPQPIAQPQPSLRLANIPISWLLDPIMPPKPPEIHGAEYSQDDDELPKAGSAKKSTVEPPAEFWRDFSRLTSAFETGQARTPFTPFQRSRSRSTGPGTSAGISSPSGSSVSSGSGSGSTNSSSSIFKAAIARRPQVENMSPMPKILPPAVAAHKVPAVKRRSQAHLPVHSWLQFQFSKTMATPGPRGQTGGQTGGKKKSNGMGFKPITIFQATV</sequence>